<accession>A0AAV7MTG5</accession>
<organism evidence="1 2">
    <name type="scientific">Pleurodeles waltl</name>
    <name type="common">Iberian ribbed newt</name>
    <dbReference type="NCBI Taxonomy" id="8319"/>
    <lineage>
        <taxon>Eukaryota</taxon>
        <taxon>Metazoa</taxon>
        <taxon>Chordata</taxon>
        <taxon>Craniata</taxon>
        <taxon>Vertebrata</taxon>
        <taxon>Euteleostomi</taxon>
        <taxon>Amphibia</taxon>
        <taxon>Batrachia</taxon>
        <taxon>Caudata</taxon>
        <taxon>Salamandroidea</taxon>
        <taxon>Salamandridae</taxon>
        <taxon>Pleurodelinae</taxon>
        <taxon>Pleurodeles</taxon>
    </lineage>
</organism>
<gene>
    <name evidence="1" type="ORF">NDU88_003052</name>
</gene>
<sequence length="181" mass="19761">MTDECFRAVLQLLQEARRLDLVKDSVVENRCPARRAASSVEAAVLACSPLRHMKAMMTAVRAGGGGMGWAGDNLCGNGGLCGHISSPPSWRLSKTCTRRAVLCSKGSGQEAVDVIRVGWGSVPGPEVHFLSIWVIGHSFVKWAQKQARRMVIGDNMGVDRGRYRVRWVGKGGMQWQELLPT</sequence>
<dbReference type="Proteomes" id="UP001066276">
    <property type="component" value="Chromosome 9"/>
</dbReference>
<comment type="caution">
    <text evidence="1">The sequence shown here is derived from an EMBL/GenBank/DDBJ whole genome shotgun (WGS) entry which is preliminary data.</text>
</comment>
<dbReference type="AlphaFoldDB" id="A0AAV7MTG5"/>
<protein>
    <submittedName>
        <fullName evidence="1">Uncharacterized protein</fullName>
    </submittedName>
</protein>
<evidence type="ECO:0000313" key="2">
    <source>
        <dbReference type="Proteomes" id="UP001066276"/>
    </source>
</evidence>
<dbReference type="EMBL" id="JANPWB010000013">
    <property type="protein sequence ID" value="KAJ1105647.1"/>
    <property type="molecule type" value="Genomic_DNA"/>
</dbReference>
<evidence type="ECO:0000313" key="1">
    <source>
        <dbReference type="EMBL" id="KAJ1105647.1"/>
    </source>
</evidence>
<name>A0AAV7MTG5_PLEWA</name>
<proteinExistence type="predicted"/>
<keyword evidence="2" id="KW-1185">Reference proteome</keyword>
<reference evidence="1" key="1">
    <citation type="journal article" date="2022" name="bioRxiv">
        <title>Sequencing and chromosome-scale assembly of the giantPleurodeles waltlgenome.</title>
        <authorList>
            <person name="Brown T."/>
            <person name="Elewa A."/>
            <person name="Iarovenko S."/>
            <person name="Subramanian E."/>
            <person name="Araus A.J."/>
            <person name="Petzold A."/>
            <person name="Susuki M."/>
            <person name="Suzuki K.-i.T."/>
            <person name="Hayashi T."/>
            <person name="Toyoda A."/>
            <person name="Oliveira C."/>
            <person name="Osipova E."/>
            <person name="Leigh N.D."/>
            <person name="Simon A."/>
            <person name="Yun M.H."/>
        </authorList>
    </citation>
    <scope>NUCLEOTIDE SEQUENCE</scope>
    <source>
        <strain evidence="1">20211129_DDA</strain>
        <tissue evidence="1">Liver</tissue>
    </source>
</reference>